<reference evidence="7" key="1">
    <citation type="submission" date="2022-12" db="EMBL/GenBank/DDBJ databases">
        <authorList>
            <person name="Brejova B."/>
        </authorList>
    </citation>
    <scope>NUCLEOTIDE SEQUENCE</scope>
</reference>
<dbReference type="SUPFAM" id="SSF57850">
    <property type="entry name" value="RING/U-box"/>
    <property type="match status" value="2"/>
</dbReference>
<dbReference type="GO" id="GO:0044753">
    <property type="term" value="C:amphisome"/>
    <property type="evidence" value="ECO:0007669"/>
    <property type="project" value="TreeGrafter"/>
</dbReference>
<dbReference type="InterPro" id="IPR052260">
    <property type="entry name" value="Autophagy_Rcpt_SigReg"/>
</dbReference>
<keyword evidence="8" id="KW-1185">Reference proteome</keyword>
<feature type="compositionally biased region" description="Acidic residues" evidence="5">
    <location>
        <begin position="794"/>
        <end position="812"/>
    </location>
</feature>
<evidence type="ECO:0000256" key="1">
    <source>
        <dbReference type="ARBA" id="ARBA00022723"/>
    </source>
</evidence>
<feature type="region of interest" description="Disordered" evidence="5">
    <location>
        <begin position="109"/>
        <end position="134"/>
    </location>
</feature>
<dbReference type="GO" id="GO:0035973">
    <property type="term" value="P:aggrephagy"/>
    <property type="evidence" value="ECO:0007669"/>
    <property type="project" value="TreeGrafter"/>
</dbReference>
<dbReference type="PANTHER" id="PTHR15090">
    <property type="entry name" value="SEQUESTOSOME 1-RELATED"/>
    <property type="match status" value="1"/>
</dbReference>
<keyword evidence="3" id="KW-0862">Zinc</keyword>
<protein>
    <recommendedName>
        <fullName evidence="6">ZZ-type domain-containing protein</fullName>
    </recommendedName>
</protein>
<evidence type="ECO:0000259" key="6">
    <source>
        <dbReference type="PROSITE" id="PS50135"/>
    </source>
</evidence>
<dbReference type="PROSITE" id="PS50135">
    <property type="entry name" value="ZF_ZZ_2"/>
    <property type="match status" value="1"/>
</dbReference>
<dbReference type="GO" id="GO:0007032">
    <property type="term" value="P:endosome organization"/>
    <property type="evidence" value="ECO:0007669"/>
    <property type="project" value="TreeGrafter"/>
</dbReference>
<keyword evidence="2 4" id="KW-0863">Zinc-finger</keyword>
<dbReference type="GO" id="GO:0008270">
    <property type="term" value="F:zinc ion binding"/>
    <property type="evidence" value="ECO:0007669"/>
    <property type="project" value="UniProtKB-KW"/>
</dbReference>
<dbReference type="InterPro" id="IPR000433">
    <property type="entry name" value="Znf_ZZ"/>
</dbReference>
<dbReference type="AlphaFoldDB" id="A0A9W4TWJ9"/>
<sequence>MNKHHQIITLKVKANRYSGNSIDSSIDKTIYVNKDSFKQVNSKSKLINFLKSNTNNEIDLSESVKFQRKSKKYKSYIELSTDDDFKSLFRSLKVKNHVKLVCNEYENVEQDTESTSSSTTASINEEEVKKNENASGSSLPFEILTQLLQTKIHDYTDNSKKRKLNDLNFDHLIDGLIDHVSELFVNKPGSTDEKSSTTSTAETSNDINNEVVHPFVCCDMCHPDDFVALKGVRYACLICPDFDLCATCESKNLNYGQHLSSHPMAKISKPNDLFDRNKFNLNKFNNTAQDDIIYDIPLENCNFETKHKLENLLSSEGISGFINNVEKYISDSEILDELLNSAAPEEDDHDIKLGILKSIIDSFNKEDTVSVSPPSYSAGDVIAYVKHGVPGVSSLINLEMVNNSDEVIEGGDFQFKFYKENNVLTESIVVKGVQAIKPNQSKTFNLRLNDVSNTIAILKLKVITPTVEFEGVYKYYDTFILYSNSFKNLNEDEDSSVLNILDIEEKELDNLVLNSSDLVSLALVPKSGTLSQVIITNKSNKVINTSSIYIQIFNCFGASIADYEFDKKNGIAPGKTGKFNINLNDNHTKYPFKITVENEFNIGFCNLDNKNMSGNLKFEAKSYYQDKLEKKHEDKGLNNKDDEEIEVLNSTELYKSYEEPQVDDKVADSTELYKSYEEPQVSSTTSYYTNEEVEEVVHPNVCCDVCYPDDFIPLKGDRFNCTICSNFDLCSNCNSNQQLQQLNYGGHLYSHSMVKISKPGAKPIKQEIAKETTSVQQETEKEEEKSKMSLPKDENEDYEIISSSDDSDFEIL</sequence>
<evidence type="ECO:0000256" key="5">
    <source>
        <dbReference type="SAM" id="MobiDB-lite"/>
    </source>
</evidence>
<dbReference type="GO" id="GO:0005080">
    <property type="term" value="F:protein kinase C binding"/>
    <property type="evidence" value="ECO:0007669"/>
    <property type="project" value="TreeGrafter"/>
</dbReference>
<organism evidence="7 8">
    <name type="scientific">Candida verbasci</name>
    <dbReference type="NCBI Taxonomy" id="1227364"/>
    <lineage>
        <taxon>Eukaryota</taxon>
        <taxon>Fungi</taxon>
        <taxon>Dikarya</taxon>
        <taxon>Ascomycota</taxon>
        <taxon>Saccharomycotina</taxon>
        <taxon>Pichiomycetes</taxon>
        <taxon>Debaryomycetaceae</taxon>
        <taxon>Candida/Lodderomyces clade</taxon>
        <taxon>Candida</taxon>
    </lineage>
</organism>
<accession>A0A9W4TWJ9</accession>
<feature type="region of interest" description="Disordered" evidence="5">
    <location>
        <begin position="769"/>
        <end position="812"/>
    </location>
</feature>
<dbReference type="SMART" id="SM00291">
    <property type="entry name" value="ZnF_ZZ"/>
    <property type="match status" value="2"/>
</dbReference>
<dbReference type="InterPro" id="IPR043145">
    <property type="entry name" value="Znf_ZZ_sf"/>
</dbReference>
<dbReference type="GO" id="GO:0070530">
    <property type="term" value="F:K63-linked polyubiquitin modification-dependent protein binding"/>
    <property type="evidence" value="ECO:0007669"/>
    <property type="project" value="TreeGrafter"/>
</dbReference>
<dbReference type="Gene3D" id="3.30.60.90">
    <property type="match status" value="2"/>
</dbReference>
<feature type="domain" description="ZZ-type" evidence="6">
    <location>
        <begin position="213"/>
        <end position="272"/>
    </location>
</feature>
<name>A0A9W4TWJ9_9ASCO</name>
<keyword evidence="1" id="KW-0479">Metal-binding</keyword>
<proteinExistence type="predicted"/>
<evidence type="ECO:0000313" key="7">
    <source>
        <dbReference type="EMBL" id="CAI5758477.1"/>
    </source>
</evidence>
<dbReference type="OrthoDB" id="661148at2759"/>
<comment type="caution">
    <text evidence="7">The sequence shown here is derived from an EMBL/GenBank/DDBJ whole genome shotgun (WGS) entry which is preliminary data.</text>
</comment>
<dbReference type="Pfam" id="PF00569">
    <property type="entry name" value="ZZ"/>
    <property type="match status" value="2"/>
</dbReference>
<dbReference type="GO" id="GO:0016235">
    <property type="term" value="C:aggresome"/>
    <property type="evidence" value="ECO:0007669"/>
    <property type="project" value="TreeGrafter"/>
</dbReference>
<feature type="compositionally biased region" description="Basic and acidic residues" evidence="5">
    <location>
        <begin position="778"/>
        <end position="793"/>
    </location>
</feature>
<evidence type="ECO:0000313" key="8">
    <source>
        <dbReference type="Proteomes" id="UP001152885"/>
    </source>
</evidence>
<feature type="compositionally biased region" description="Low complexity" evidence="5">
    <location>
        <begin position="113"/>
        <end position="123"/>
    </location>
</feature>
<evidence type="ECO:0000256" key="2">
    <source>
        <dbReference type="ARBA" id="ARBA00022771"/>
    </source>
</evidence>
<evidence type="ECO:0000256" key="3">
    <source>
        <dbReference type="ARBA" id="ARBA00022833"/>
    </source>
</evidence>
<evidence type="ECO:0000256" key="4">
    <source>
        <dbReference type="PROSITE-ProRule" id="PRU00228"/>
    </source>
</evidence>
<dbReference type="CDD" id="cd02340">
    <property type="entry name" value="ZZ_NBR1_like"/>
    <property type="match status" value="2"/>
</dbReference>
<dbReference type="Proteomes" id="UP001152885">
    <property type="component" value="Unassembled WGS sequence"/>
</dbReference>
<dbReference type="GO" id="GO:0000423">
    <property type="term" value="P:mitophagy"/>
    <property type="evidence" value="ECO:0007669"/>
    <property type="project" value="TreeGrafter"/>
</dbReference>
<dbReference type="EMBL" id="CANTUO010000003">
    <property type="protein sequence ID" value="CAI5758477.1"/>
    <property type="molecule type" value="Genomic_DNA"/>
</dbReference>
<gene>
    <name evidence="7" type="ORF">CANVERA_P2989</name>
</gene>
<dbReference type="PANTHER" id="PTHR15090:SF0">
    <property type="entry name" value="SEQUESTOSOME-1"/>
    <property type="match status" value="1"/>
</dbReference>